<feature type="active site" description="Proton acceptor" evidence="2">
    <location>
        <position position="188"/>
    </location>
</feature>
<evidence type="ECO:0000313" key="5">
    <source>
        <dbReference type="Proteomes" id="UP001338137"/>
    </source>
</evidence>
<feature type="short sequence motif" description="GXGXXG" evidence="2">
    <location>
        <begin position="12"/>
        <end position="17"/>
    </location>
</feature>
<sequence>MGYQFKNLIFEGGGVLGVAYVGVLEVLTDKNYNILPNIERAGGTSAGAIVALLVGLNYSLDEVRKEMENLDLSEFMDDNALFTVNTIRFMHTYGWYKGDVILDWIERKVCDKTGSRDSTFEDIQKMKNSKNFKDLYFIGTNMNTHFSRIFSHEEKHTPTMRVADAVRISMSIPLFFEAIKYEEDLYADGGILMNYPIKLFDREKYLSEQEHGLTREYYLERSDIDGNTIYNTETLGFRVDSKILKDVLSGHRPPKRHDISNMYEFTKNLIGTILDFQQNVSLTDDDKDRTVYIDSNEISATHFKITPDEKKKLIISGKESTIQYFASFNNQEIEMRNRPS</sequence>
<dbReference type="PANTHER" id="PTHR46394">
    <property type="entry name" value="ANNEXIN"/>
    <property type="match status" value="1"/>
</dbReference>
<name>A0ABU6G0C2_9BACL</name>
<evidence type="ECO:0000256" key="1">
    <source>
        <dbReference type="ARBA" id="ARBA00023098"/>
    </source>
</evidence>
<dbReference type="CDD" id="cd07207">
    <property type="entry name" value="Pat_ExoU_VipD_like"/>
    <property type="match status" value="1"/>
</dbReference>
<keyword evidence="2" id="KW-0378">Hydrolase</keyword>
<reference evidence="4 5" key="1">
    <citation type="submission" date="2023-03" db="EMBL/GenBank/DDBJ databases">
        <title>Bacillus Genome Sequencing.</title>
        <authorList>
            <person name="Dunlap C."/>
        </authorList>
    </citation>
    <scope>NUCLEOTIDE SEQUENCE [LARGE SCALE GENOMIC DNA]</scope>
    <source>
        <strain evidence="4 5">BD-533</strain>
    </source>
</reference>
<dbReference type="InterPro" id="IPR016035">
    <property type="entry name" value="Acyl_Trfase/lysoPLipase"/>
</dbReference>
<evidence type="ECO:0000256" key="2">
    <source>
        <dbReference type="PROSITE-ProRule" id="PRU01161"/>
    </source>
</evidence>
<dbReference type="InterPro" id="IPR002641">
    <property type="entry name" value="PNPLA_dom"/>
</dbReference>
<keyword evidence="2" id="KW-0442">Lipid degradation</keyword>
<comment type="caution">
    <text evidence="4">The sequence shown here is derived from an EMBL/GenBank/DDBJ whole genome shotgun (WGS) entry which is preliminary data.</text>
</comment>
<dbReference type="InterPro" id="IPR052580">
    <property type="entry name" value="Lipid_Hydrolase"/>
</dbReference>
<keyword evidence="1 2" id="KW-0443">Lipid metabolism</keyword>
<proteinExistence type="predicted"/>
<keyword evidence="5" id="KW-1185">Reference proteome</keyword>
<accession>A0ABU6G0C2</accession>
<feature type="short sequence motif" description="DGA/G" evidence="2">
    <location>
        <begin position="188"/>
        <end position="190"/>
    </location>
</feature>
<evidence type="ECO:0000259" key="3">
    <source>
        <dbReference type="PROSITE" id="PS51635"/>
    </source>
</evidence>
<dbReference type="SUPFAM" id="SSF52151">
    <property type="entry name" value="FabD/lysophospholipase-like"/>
    <property type="match status" value="1"/>
</dbReference>
<evidence type="ECO:0000313" key="4">
    <source>
        <dbReference type="EMBL" id="MEC0227572.1"/>
    </source>
</evidence>
<dbReference type="PROSITE" id="PS51635">
    <property type="entry name" value="PNPLA"/>
    <property type="match status" value="1"/>
</dbReference>
<dbReference type="Pfam" id="PF01734">
    <property type="entry name" value="Patatin"/>
    <property type="match status" value="1"/>
</dbReference>
<dbReference type="PANTHER" id="PTHR46394:SF1">
    <property type="entry name" value="PNPLA DOMAIN-CONTAINING PROTEIN"/>
    <property type="match status" value="1"/>
</dbReference>
<protein>
    <submittedName>
        <fullName evidence="4">Patatin-like phospholipase family protein</fullName>
    </submittedName>
</protein>
<gene>
    <name evidence="4" type="ORF">P4I72_10595</name>
</gene>
<dbReference type="RefSeq" id="WP_326071884.1">
    <property type="nucleotide sequence ID" value="NZ_JARLKY010000023.1"/>
</dbReference>
<dbReference type="Proteomes" id="UP001338137">
    <property type="component" value="Unassembled WGS sequence"/>
</dbReference>
<feature type="active site" description="Nucleophile" evidence="2">
    <location>
        <position position="45"/>
    </location>
</feature>
<dbReference type="EMBL" id="JARLKY010000023">
    <property type="protein sequence ID" value="MEC0227572.1"/>
    <property type="molecule type" value="Genomic_DNA"/>
</dbReference>
<feature type="short sequence motif" description="GXSXG" evidence="2">
    <location>
        <begin position="43"/>
        <end position="47"/>
    </location>
</feature>
<organism evidence="4 5">
    <name type="scientific">Paenibacillus alba</name>
    <dbReference type="NCBI Taxonomy" id="1197127"/>
    <lineage>
        <taxon>Bacteria</taxon>
        <taxon>Bacillati</taxon>
        <taxon>Bacillota</taxon>
        <taxon>Bacilli</taxon>
        <taxon>Bacillales</taxon>
        <taxon>Paenibacillaceae</taxon>
        <taxon>Paenibacillus</taxon>
    </lineage>
</organism>
<dbReference type="Gene3D" id="3.40.1090.10">
    <property type="entry name" value="Cytosolic phospholipase A2 catalytic domain"/>
    <property type="match status" value="2"/>
</dbReference>
<feature type="domain" description="PNPLA" evidence="3">
    <location>
        <begin position="8"/>
        <end position="201"/>
    </location>
</feature>